<keyword evidence="3 6" id="KW-0808">Transferase</keyword>
<dbReference type="CDD" id="cd03801">
    <property type="entry name" value="GT4_PimA-like"/>
    <property type="match status" value="1"/>
</dbReference>
<dbReference type="OrthoDB" id="73743at2"/>
<evidence type="ECO:0000256" key="2">
    <source>
        <dbReference type="ARBA" id="ARBA00022676"/>
    </source>
</evidence>
<proteinExistence type="inferred from homology"/>
<dbReference type="RefSeq" id="WP_145197287.1">
    <property type="nucleotide sequence ID" value="NZ_CP036434.1"/>
</dbReference>
<keyword evidence="7" id="KW-1185">Reference proteome</keyword>
<dbReference type="SUPFAM" id="SSF53756">
    <property type="entry name" value="UDP-Glycosyltransferase/glycogen phosphorylase"/>
    <property type="match status" value="1"/>
</dbReference>
<organism evidence="6 7">
    <name type="scientific">Saltatorellus ferox</name>
    <dbReference type="NCBI Taxonomy" id="2528018"/>
    <lineage>
        <taxon>Bacteria</taxon>
        <taxon>Pseudomonadati</taxon>
        <taxon>Planctomycetota</taxon>
        <taxon>Planctomycetia</taxon>
        <taxon>Planctomycetia incertae sedis</taxon>
        <taxon>Saltatorellus</taxon>
    </lineage>
</organism>
<accession>A0A518ERT9</accession>
<dbReference type="AlphaFoldDB" id="A0A518ERT9"/>
<dbReference type="Pfam" id="PF00534">
    <property type="entry name" value="Glycos_transf_1"/>
    <property type="match status" value="1"/>
</dbReference>
<evidence type="ECO:0000259" key="5">
    <source>
        <dbReference type="Pfam" id="PF13439"/>
    </source>
</evidence>
<dbReference type="Pfam" id="PF13439">
    <property type="entry name" value="Glyco_transf_4"/>
    <property type="match status" value="1"/>
</dbReference>
<feature type="domain" description="Glycosyltransferase subfamily 4-like N-terminal" evidence="5">
    <location>
        <begin position="14"/>
        <end position="185"/>
    </location>
</feature>
<sequence length="402" mass="44051">MKVVFLTDSLSDLDGVGRYAVRLISAMEALRPGLEVHVLLARKHRPTSADVPGHWKVEVALPPDYFFYMTPARFAVWRFIGTRNTKRAARDAALVHAIKDFPHSLIAVDAADRAGIPCVATGHGTYTIQPVVSDRHKRTALKAYRRFASLISVSRYTRKRLLALVPPEILPPERVHVVPNAVDAESYVEPVALEGGERPWHGKRFTLGIGELKERKGHHLGLEAWARRAARDGDLHHFLVGHRAGDDYERSLAAIAERHGVRDRLHLLGNVSEKEKIDLLQRASVFLHTPVTAADGGFEGFGIVYLEAAAAGTTAIGSLDSGAEDAIVDGVSGLLVEQNVDAVLAALDSVLDDPVRRESLESGGRAHAERSSWEENARAVLAIYDQALAKSSVRDRKKRPSS</sequence>
<dbReference type="Gene3D" id="3.40.50.2000">
    <property type="entry name" value="Glycogen Phosphorylase B"/>
    <property type="match status" value="2"/>
</dbReference>
<protein>
    <submittedName>
        <fullName evidence="6">GDP-mannose-dependent alpha-(1-6)-phosphatidylinositol monomannoside mannosyltransferase</fullName>
    </submittedName>
</protein>
<evidence type="ECO:0000259" key="4">
    <source>
        <dbReference type="Pfam" id="PF00534"/>
    </source>
</evidence>
<dbReference type="InterPro" id="IPR028098">
    <property type="entry name" value="Glyco_trans_4-like_N"/>
</dbReference>
<dbReference type="InterPro" id="IPR001296">
    <property type="entry name" value="Glyco_trans_1"/>
</dbReference>
<feature type="domain" description="Glycosyl transferase family 1" evidence="4">
    <location>
        <begin position="202"/>
        <end position="365"/>
    </location>
</feature>
<evidence type="ECO:0000313" key="7">
    <source>
        <dbReference type="Proteomes" id="UP000320390"/>
    </source>
</evidence>
<evidence type="ECO:0000256" key="3">
    <source>
        <dbReference type="ARBA" id="ARBA00022679"/>
    </source>
</evidence>
<gene>
    <name evidence="6" type="primary">pimB_4</name>
    <name evidence="6" type="ORF">Poly30_23120</name>
</gene>
<dbReference type="EMBL" id="CP036434">
    <property type="protein sequence ID" value="QDV06797.1"/>
    <property type="molecule type" value="Genomic_DNA"/>
</dbReference>
<evidence type="ECO:0000313" key="6">
    <source>
        <dbReference type="EMBL" id="QDV06797.1"/>
    </source>
</evidence>
<name>A0A518ERT9_9BACT</name>
<dbReference type="Proteomes" id="UP000320390">
    <property type="component" value="Chromosome"/>
</dbReference>
<dbReference type="GO" id="GO:0016757">
    <property type="term" value="F:glycosyltransferase activity"/>
    <property type="evidence" value="ECO:0007669"/>
    <property type="project" value="UniProtKB-KW"/>
</dbReference>
<dbReference type="PANTHER" id="PTHR12526">
    <property type="entry name" value="GLYCOSYLTRANSFERASE"/>
    <property type="match status" value="1"/>
</dbReference>
<reference evidence="6 7" key="1">
    <citation type="submission" date="2019-02" db="EMBL/GenBank/DDBJ databases">
        <title>Deep-cultivation of Planctomycetes and their phenomic and genomic characterization uncovers novel biology.</title>
        <authorList>
            <person name="Wiegand S."/>
            <person name="Jogler M."/>
            <person name="Boedeker C."/>
            <person name="Pinto D."/>
            <person name="Vollmers J."/>
            <person name="Rivas-Marin E."/>
            <person name="Kohn T."/>
            <person name="Peeters S.H."/>
            <person name="Heuer A."/>
            <person name="Rast P."/>
            <person name="Oberbeckmann S."/>
            <person name="Bunk B."/>
            <person name="Jeske O."/>
            <person name="Meyerdierks A."/>
            <person name="Storesund J.E."/>
            <person name="Kallscheuer N."/>
            <person name="Luecker S."/>
            <person name="Lage O.M."/>
            <person name="Pohl T."/>
            <person name="Merkel B.J."/>
            <person name="Hornburger P."/>
            <person name="Mueller R.-W."/>
            <person name="Bruemmer F."/>
            <person name="Labrenz M."/>
            <person name="Spormann A.M."/>
            <person name="Op den Camp H."/>
            <person name="Overmann J."/>
            <person name="Amann R."/>
            <person name="Jetten M.S.M."/>
            <person name="Mascher T."/>
            <person name="Medema M.H."/>
            <person name="Devos D.P."/>
            <person name="Kaster A.-K."/>
            <person name="Ovreas L."/>
            <person name="Rohde M."/>
            <person name="Galperin M.Y."/>
            <person name="Jogler C."/>
        </authorList>
    </citation>
    <scope>NUCLEOTIDE SEQUENCE [LARGE SCALE GENOMIC DNA]</scope>
    <source>
        <strain evidence="6 7">Poly30</strain>
    </source>
</reference>
<evidence type="ECO:0000256" key="1">
    <source>
        <dbReference type="ARBA" id="ARBA00009481"/>
    </source>
</evidence>
<dbReference type="PANTHER" id="PTHR12526:SF640">
    <property type="entry name" value="COLANIC ACID BIOSYNTHESIS GLYCOSYLTRANSFERASE WCAL-RELATED"/>
    <property type="match status" value="1"/>
</dbReference>
<keyword evidence="2 6" id="KW-0328">Glycosyltransferase</keyword>
<comment type="similarity">
    <text evidence="1">Belongs to the glycosyltransferase group 1 family. Glycosyltransferase 4 subfamily.</text>
</comment>